<feature type="transmembrane region" description="Helical" evidence="1">
    <location>
        <begin position="255"/>
        <end position="274"/>
    </location>
</feature>
<dbReference type="eggNOG" id="ENOG5032RIC">
    <property type="taxonomic scope" value="Bacteria"/>
</dbReference>
<feature type="transmembrane region" description="Helical" evidence="1">
    <location>
        <begin position="334"/>
        <end position="356"/>
    </location>
</feature>
<accession>A0A087AT33</accession>
<keyword evidence="1" id="KW-0472">Membrane</keyword>
<dbReference type="EMBL" id="JGYV01000014">
    <property type="protein sequence ID" value="KFI61933.1"/>
    <property type="molecule type" value="Genomic_DNA"/>
</dbReference>
<reference evidence="2 3" key="1">
    <citation type="submission" date="2014-03" db="EMBL/GenBank/DDBJ databases">
        <title>Genomics of Bifidobacteria.</title>
        <authorList>
            <person name="Ventura M."/>
            <person name="Milani C."/>
            <person name="Lugli G.A."/>
        </authorList>
    </citation>
    <scope>NUCLEOTIDE SEQUENCE [LARGE SCALE GENOMIC DNA]</scope>
    <source>
        <strain evidence="2 3">LMG 10738</strain>
    </source>
</reference>
<evidence type="ECO:0000313" key="2">
    <source>
        <dbReference type="EMBL" id="KFI61933.1"/>
    </source>
</evidence>
<gene>
    <name evidence="2" type="ORF">BCUN_1838</name>
</gene>
<organism evidence="2 3">
    <name type="scientific">Bifidobacterium cuniculi</name>
    <dbReference type="NCBI Taxonomy" id="1688"/>
    <lineage>
        <taxon>Bacteria</taxon>
        <taxon>Bacillati</taxon>
        <taxon>Actinomycetota</taxon>
        <taxon>Actinomycetes</taxon>
        <taxon>Bifidobacteriales</taxon>
        <taxon>Bifidobacteriaceae</taxon>
        <taxon>Bifidobacterium</taxon>
    </lineage>
</organism>
<dbReference type="Proteomes" id="UP000029067">
    <property type="component" value="Unassembled WGS sequence"/>
</dbReference>
<evidence type="ECO:0000313" key="3">
    <source>
        <dbReference type="Proteomes" id="UP000029067"/>
    </source>
</evidence>
<feature type="transmembrane region" description="Helical" evidence="1">
    <location>
        <begin position="303"/>
        <end position="322"/>
    </location>
</feature>
<dbReference type="AlphaFoldDB" id="A0A087AT33"/>
<evidence type="ECO:0000256" key="1">
    <source>
        <dbReference type="SAM" id="Phobius"/>
    </source>
</evidence>
<comment type="caution">
    <text evidence="2">The sequence shown here is derived from an EMBL/GenBank/DDBJ whole genome shotgun (WGS) entry which is preliminary data.</text>
</comment>
<dbReference type="STRING" id="1688.BCUN_1838"/>
<keyword evidence="3" id="KW-1185">Reference proteome</keyword>
<protein>
    <submittedName>
        <fullName evidence="2">Uncharacterized protein</fullName>
    </submittedName>
</protein>
<name>A0A087AT33_9BIFI</name>
<proteinExistence type="predicted"/>
<keyword evidence="1" id="KW-1133">Transmembrane helix</keyword>
<keyword evidence="1" id="KW-0812">Transmembrane</keyword>
<sequence>MMRLRGAFDEAARNIASGTTHAALYALLLAVVMVGCAGAELLQLRGIQRQIDEFVSAGASTYVVDAAGRIDARSCESLAGLDGVQAAGALRTADARLTLARIPSTALPTLEATPGALRALVSGDSATTRSLAADEFDGVWLSRQAADTSGAATGSLEALLDGGNVRIAGVYESPDDGRSGTTAYALVEPVPVEGTFDQCIVKAWPVPQSMESLALVSVGDVGTDPNDQPRVRQFNTKLGAELDATALFEHRATTVMTPLAAVGGLALGFVAIRLRRLELASALHCGVPKTALMLQSLMETCSWTVAALALCLPLLAFAWWDWPGFDAGQIVDLAARPLLAAACGALVGTAVAILAVRERNLFRYFKDRS</sequence>